<dbReference type="Pfam" id="PF00378">
    <property type="entry name" value="ECH_1"/>
    <property type="match status" value="1"/>
</dbReference>
<evidence type="ECO:0000256" key="1">
    <source>
        <dbReference type="ARBA" id="ARBA00005254"/>
    </source>
</evidence>
<dbReference type="InterPro" id="IPR029045">
    <property type="entry name" value="ClpP/crotonase-like_dom_sf"/>
</dbReference>
<dbReference type="EMBL" id="BAAARW010000016">
    <property type="protein sequence ID" value="GAA2428024.1"/>
    <property type="molecule type" value="Genomic_DNA"/>
</dbReference>
<dbReference type="InterPro" id="IPR018376">
    <property type="entry name" value="Enoyl-CoA_hyd/isom_CS"/>
</dbReference>
<dbReference type="InterPro" id="IPR014748">
    <property type="entry name" value="Enoyl-CoA_hydra_C"/>
</dbReference>
<dbReference type="PANTHER" id="PTHR43802:SF1">
    <property type="entry name" value="IP11341P-RELATED"/>
    <property type="match status" value="1"/>
</dbReference>
<proteinExistence type="inferred from homology"/>
<dbReference type="CDD" id="cd06558">
    <property type="entry name" value="crotonase-like"/>
    <property type="match status" value="1"/>
</dbReference>
<dbReference type="SUPFAM" id="SSF52096">
    <property type="entry name" value="ClpP/crotonase"/>
    <property type="match status" value="1"/>
</dbReference>
<dbReference type="PROSITE" id="PS00166">
    <property type="entry name" value="ENOYL_COA_HYDRATASE"/>
    <property type="match status" value="1"/>
</dbReference>
<dbReference type="PANTHER" id="PTHR43802">
    <property type="entry name" value="ENOYL-COA HYDRATASE"/>
    <property type="match status" value="1"/>
</dbReference>
<comment type="caution">
    <text evidence="4">The sequence shown here is derived from an EMBL/GenBank/DDBJ whole genome shotgun (WGS) entry which is preliminary data.</text>
</comment>
<evidence type="ECO:0000256" key="3">
    <source>
        <dbReference type="SAM" id="MobiDB-lite"/>
    </source>
</evidence>
<organism evidence="4 5">
    <name type="scientific">Actinomadura vinacea</name>
    <dbReference type="NCBI Taxonomy" id="115336"/>
    <lineage>
        <taxon>Bacteria</taxon>
        <taxon>Bacillati</taxon>
        <taxon>Actinomycetota</taxon>
        <taxon>Actinomycetes</taxon>
        <taxon>Streptosporangiales</taxon>
        <taxon>Thermomonosporaceae</taxon>
        <taxon>Actinomadura</taxon>
    </lineage>
</organism>
<feature type="region of interest" description="Disordered" evidence="3">
    <location>
        <begin position="235"/>
        <end position="258"/>
    </location>
</feature>
<keyword evidence="5" id="KW-1185">Reference proteome</keyword>
<dbReference type="InterPro" id="IPR001753">
    <property type="entry name" value="Enoyl-CoA_hydra/iso"/>
</dbReference>
<evidence type="ECO:0000256" key="2">
    <source>
        <dbReference type="RuleBase" id="RU003707"/>
    </source>
</evidence>
<comment type="similarity">
    <text evidence="1 2">Belongs to the enoyl-CoA hydratase/isomerase family.</text>
</comment>
<dbReference type="Gene3D" id="3.90.226.10">
    <property type="entry name" value="2-enoyl-CoA Hydratase, Chain A, domain 1"/>
    <property type="match status" value="1"/>
</dbReference>
<reference evidence="4 5" key="1">
    <citation type="journal article" date="2019" name="Int. J. Syst. Evol. Microbiol.">
        <title>The Global Catalogue of Microorganisms (GCM) 10K type strain sequencing project: providing services to taxonomists for standard genome sequencing and annotation.</title>
        <authorList>
            <consortium name="The Broad Institute Genomics Platform"/>
            <consortium name="The Broad Institute Genome Sequencing Center for Infectious Disease"/>
            <person name="Wu L."/>
            <person name="Ma J."/>
        </authorList>
    </citation>
    <scope>NUCLEOTIDE SEQUENCE [LARGE SCALE GENOMIC DNA]</scope>
    <source>
        <strain evidence="4 5">JCM 3325</strain>
    </source>
</reference>
<dbReference type="RefSeq" id="WP_344591519.1">
    <property type="nucleotide sequence ID" value="NZ_BAAARW010000016.1"/>
</dbReference>
<gene>
    <name evidence="4" type="ORF">GCM10010191_46210</name>
</gene>
<sequence>MNPSTEPVLADKGEDGVLVVTLNRPEARNAVNDALAAAAAAIMRDFDADPRLRVCVLTGAGGGFSAGLDLKAFLRGEVGEDPERGFAGITRVPPRKPVVAAVEGFALAGGFEIVLACDLVVASRDARMGLPEVRRGLVADGGGLLQMPRRLPANVAMEIALTGAEVLPGRLHELGLVNVVAEPGQALDQALILARAIARNAPLGVLASKDVLTASPSWDPDQAWERQHGLVSPVWKSDDAEEGARAFAEKRAPRFSGR</sequence>
<protein>
    <submittedName>
        <fullName evidence="4">Crotonase/enoyl-CoA hydratase family protein</fullName>
    </submittedName>
</protein>
<feature type="compositionally biased region" description="Basic and acidic residues" evidence="3">
    <location>
        <begin position="236"/>
        <end position="252"/>
    </location>
</feature>
<dbReference type="Proteomes" id="UP001501231">
    <property type="component" value="Unassembled WGS sequence"/>
</dbReference>
<evidence type="ECO:0000313" key="5">
    <source>
        <dbReference type="Proteomes" id="UP001501231"/>
    </source>
</evidence>
<evidence type="ECO:0000313" key="4">
    <source>
        <dbReference type="EMBL" id="GAA2428024.1"/>
    </source>
</evidence>
<dbReference type="Gene3D" id="1.10.12.10">
    <property type="entry name" value="Lyase 2-enoyl-coa Hydratase, Chain A, domain 2"/>
    <property type="match status" value="1"/>
</dbReference>
<name>A0ABN3JE63_9ACTN</name>
<accession>A0ABN3JE63</accession>
<dbReference type="NCBIfam" id="NF006100">
    <property type="entry name" value="PRK08252.1"/>
    <property type="match status" value="1"/>
</dbReference>